<organism evidence="3 4">
    <name type="scientific">Halalkalibacter hemicellulosilyticusJCM 9152</name>
    <dbReference type="NCBI Taxonomy" id="1236971"/>
    <lineage>
        <taxon>Bacteria</taxon>
        <taxon>Bacillati</taxon>
        <taxon>Bacillota</taxon>
        <taxon>Bacilli</taxon>
        <taxon>Bacillales</taxon>
        <taxon>Bacillaceae</taxon>
        <taxon>Halalkalibacter</taxon>
    </lineage>
</organism>
<accession>W4QFW0</accession>
<proteinExistence type="predicted"/>
<feature type="transmembrane region" description="Helical" evidence="1">
    <location>
        <begin position="217"/>
        <end position="237"/>
    </location>
</feature>
<sequence>MAKKDSYQLDVYSLLETSRYISTYAHSNDFLDDFYLYFKNYDAVLKGGSVYFRADHFYELYHYDHLSYDEWKKTILEANHQGEIIPLRSYSSNKRNLSVITYVQSLPFNTFSESLGTAVVTIDHQQIGVLLEGLTKQYGGWAFIADKEGNPLTMMGIGEDGIGDIISKLESDINSTFELEDNEEMLISIESGFNGWNYVAGIPKEGLMKKAKMIKQITWAVTGSTLFIGVFICLLLAHKESTPINNLLHVVKEQFGSDPSNHKSEFDFLHGNISKLIVNNKTLEKELSSQNELLKDTFIKSLLNGEVYSPKGIANRAEQLQIFFRGEVGIVGILQINGYGDMENREIHNELSTSRFILKRTLRKLEPSILMTDLNSDKVAFILTVDTEKEEVINNEATRLIESLSSSVVESYRIAVSAFIGNSFKGYQQINRSYYEAREAFDLVSTKINERKMIWYKDIARETNIFYYPIDLELRLINLLNAGEASDAKDILKQTFHENLCEKELSPQIVGSYSKK</sequence>
<dbReference type="STRING" id="1236971.JCM9152_1640"/>
<dbReference type="InterPro" id="IPR041522">
    <property type="entry name" value="CdaR_GGDEF"/>
</dbReference>
<reference evidence="3" key="1">
    <citation type="journal article" date="2014" name="Genome Announc.">
        <title>Draft Genome Sequences of Three Alkaliphilic Bacillus Strains, Bacillus wakoensis JCM 9140T, Bacillus akibai JCM 9157T, and Bacillus hemicellulosilyticus JCM 9152T.</title>
        <authorList>
            <person name="Yuki M."/>
            <person name="Oshima K."/>
            <person name="Suda W."/>
            <person name="Oshida Y."/>
            <person name="Kitamura K."/>
            <person name="Iida T."/>
            <person name="Hattori M."/>
            <person name="Ohkuma M."/>
        </authorList>
    </citation>
    <scope>NUCLEOTIDE SEQUENCE [LARGE SCALE GENOMIC DNA]</scope>
    <source>
        <strain evidence="3">JCM 9152</strain>
    </source>
</reference>
<feature type="domain" description="CdaR GGDEF-like" evidence="2">
    <location>
        <begin position="309"/>
        <end position="442"/>
    </location>
</feature>
<dbReference type="Pfam" id="PF17853">
    <property type="entry name" value="GGDEF_2"/>
    <property type="match status" value="1"/>
</dbReference>
<gene>
    <name evidence="3" type="ORF">JCM9152_1640</name>
</gene>
<evidence type="ECO:0000256" key="1">
    <source>
        <dbReference type="SAM" id="Phobius"/>
    </source>
</evidence>
<name>W4QFW0_9BACI</name>
<evidence type="ECO:0000259" key="2">
    <source>
        <dbReference type="Pfam" id="PF17853"/>
    </source>
</evidence>
<dbReference type="Proteomes" id="UP000018895">
    <property type="component" value="Unassembled WGS sequence"/>
</dbReference>
<keyword evidence="1" id="KW-1133">Transmembrane helix</keyword>
<protein>
    <submittedName>
        <fullName evidence="3">Transcriptional regulator</fullName>
    </submittedName>
</protein>
<evidence type="ECO:0000313" key="3">
    <source>
        <dbReference type="EMBL" id="GAE30239.1"/>
    </source>
</evidence>
<keyword evidence="4" id="KW-1185">Reference proteome</keyword>
<evidence type="ECO:0000313" key="4">
    <source>
        <dbReference type="Proteomes" id="UP000018895"/>
    </source>
</evidence>
<dbReference type="AlphaFoldDB" id="W4QFW0"/>
<dbReference type="EMBL" id="BAUU01000010">
    <property type="protein sequence ID" value="GAE30239.1"/>
    <property type="molecule type" value="Genomic_DNA"/>
</dbReference>
<keyword evidence="1" id="KW-0472">Membrane</keyword>
<keyword evidence="1" id="KW-0812">Transmembrane</keyword>
<comment type="caution">
    <text evidence="3">The sequence shown here is derived from an EMBL/GenBank/DDBJ whole genome shotgun (WGS) entry which is preliminary data.</text>
</comment>